<evidence type="ECO:0000256" key="1">
    <source>
        <dbReference type="ARBA" id="ARBA00004167"/>
    </source>
</evidence>
<dbReference type="FunFam" id="3.10.250.10:FF:000016">
    <property type="entry name" value="Scavenger receptor cysteine-rich protein type 12"/>
    <property type="match status" value="1"/>
</dbReference>
<keyword evidence="3 12" id="KW-0732">Signal</keyword>
<dbReference type="PANTHER" id="PTHR48071:SF18">
    <property type="entry name" value="DELETED IN MALIGNANT BRAIN TUMORS 1 PROTEIN-RELATED"/>
    <property type="match status" value="1"/>
</dbReference>
<evidence type="ECO:0000256" key="8">
    <source>
        <dbReference type="ARBA" id="ARBA00023170"/>
    </source>
</evidence>
<dbReference type="PRINTS" id="PR00258">
    <property type="entry name" value="SPERACTRCPTR"/>
</dbReference>
<keyword evidence="2" id="KW-0812">Transmembrane</keyword>
<dbReference type="Gene3D" id="3.10.250.10">
    <property type="entry name" value="SRCR-like domain"/>
    <property type="match status" value="2"/>
</dbReference>
<dbReference type="InterPro" id="IPR036772">
    <property type="entry name" value="SRCR-like_dom_sf"/>
</dbReference>
<feature type="disulfide bond" evidence="10">
    <location>
        <begin position="102"/>
        <end position="112"/>
    </location>
</feature>
<evidence type="ECO:0000256" key="5">
    <source>
        <dbReference type="ARBA" id="ARBA00022989"/>
    </source>
</evidence>
<dbReference type="EMBL" id="CAIIXF020000010">
    <property type="protein sequence ID" value="CAH1796685.1"/>
    <property type="molecule type" value="Genomic_DNA"/>
</dbReference>
<keyword evidence="8" id="KW-0675">Receptor</keyword>
<evidence type="ECO:0000256" key="4">
    <source>
        <dbReference type="ARBA" id="ARBA00022737"/>
    </source>
</evidence>
<keyword evidence="7 10" id="KW-1015">Disulfide bond</keyword>
<proteinExistence type="predicted"/>
<dbReference type="PANTHER" id="PTHR48071">
    <property type="entry name" value="SRCR DOMAIN-CONTAINING PROTEIN"/>
    <property type="match status" value="1"/>
</dbReference>
<dbReference type="AlphaFoldDB" id="A0A8J1TW70"/>
<evidence type="ECO:0000256" key="3">
    <source>
        <dbReference type="ARBA" id="ARBA00022729"/>
    </source>
</evidence>
<accession>A0A8J1TW70</accession>
<evidence type="ECO:0000256" key="10">
    <source>
        <dbReference type="PROSITE-ProRule" id="PRU00196"/>
    </source>
</evidence>
<sequence>SKMTSMGKTLILLHMVVITVIEKVQSQEEIRLVDEDNVYSGRVEINIKNKYWTICDDRWDSREAEVVCRQLGYPTGNVRAYHCSQYGSAGPGTKVAYRSFDCVGDELKLMDCDYLDAGSNCLHLEDVGVDCQAPGSEKDLVRLVEGNTPNTGKLQWRVNNTSPEWGTICSDSPWGINEATVACRQLGFPNGSAEAYTAGAFNDDPTKIWFSDISCSGSESNIMQCSVSNGARCSGLQVQCDHSTDVGLICEPESPEILMSGNSTSSVMSNANTSPLMSTSNHTMSTTNPALSTSNPAMATSN</sequence>
<dbReference type="Proteomes" id="UP000749559">
    <property type="component" value="Unassembled WGS sequence"/>
</dbReference>
<dbReference type="GO" id="GO:0016020">
    <property type="term" value="C:membrane"/>
    <property type="evidence" value="ECO:0007669"/>
    <property type="project" value="UniProtKB-SubCell"/>
</dbReference>
<dbReference type="FunFam" id="3.10.250.10:FF:000007">
    <property type="entry name" value="Soluble scavenger receptor cysteine-rich domain-containing protein SSC5D"/>
    <property type="match status" value="1"/>
</dbReference>
<gene>
    <name evidence="13" type="ORF">OFUS_LOCUS21068</name>
</gene>
<keyword evidence="14" id="KW-1185">Reference proteome</keyword>
<evidence type="ECO:0000256" key="11">
    <source>
        <dbReference type="SAM" id="MobiDB-lite"/>
    </source>
</evidence>
<organism evidence="13 14">
    <name type="scientific">Owenia fusiformis</name>
    <name type="common">Polychaete worm</name>
    <dbReference type="NCBI Taxonomy" id="6347"/>
    <lineage>
        <taxon>Eukaryota</taxon>
        <taxon>Metazoa</taxon>
        <taxon>Spiralia</taxon>
        <taxon>Lophotrochozoa</taxon>
        <taxon>Annelida</taxon>
        <taxon>Polychaeta</taxon>
        <taxon>Sedentaria</taxon>
        <taxon>Canalipalpata</taxon>
        <taxon>Sabellida</taxon>
        <taxon>Oweniida</taxon>
        <taxon>Oweniidae</taxon>
        <taxon>Owenia</taxon>
    </lineage>
</organism>
<feature type="region of interest" description="Disordered" evidence="11">
    <location>
        <begin position="261"/>
        <end position="302"/>
    </location>
</feature>
<keyword evidence="6" id="KW-0472">Membrane</keyword>
<feature type="non-terminal residue" evidence="13">
    <location>
        <position position="302"/>
    </location>
</feature>
<dbReference type="InterPro" id="IPR001190">
    <property type="entry name" value="SRCR"/>
</dbReference>
<keyword evidence="5" id="KW-1133">Transmembrane helix</keyword>
<dbReference type="OrthoDB" id="6122171at2759"/>
<evidence type="ECO:0000256" key="9">
    <source>
        <dbReference type="ARBA" id="ARBA00023180"/>
    </source>
</evidence>
<keyword evidence="9" id="KW-0325">Glycoprotein</keyword>
<feature type="non-terminal residue" evidence="13">
    <location>
        <position position="1"/>
    </location>
</feature>
<reference evidence="13" key="1">
    <citation type="submission" date="2022-03" db="EMBL/GenBank/DDBJ databases">
        <authorList>
            <person name="Martin C."/>
        </authorList>
    </citation>
    <scope>NUCLEOTIDE SEQUENCE</scope>
</reference>
<feature type="signal peptide" evidence="12">
    <location>
        <begin position="1"/>
        <end position="26"/>
    </location>
</feature>
<dbReference type="SUPFAM" id="SSF56487">
    <property type="entry name" value="SRCR-like"/>
    <property type="match status" value="2"/>
</dbReference>
<evidence type="ECO:0000256" key="7">
    <source>
        <dbReference type="ARBA" id="ARBA00023157"/>
    </source>
</evidence>
<feature type="compositionally biased region" description="Polar residues" evidence="11">
    <location>
        <begin position="261"/>
        <end position="276"/>
    </location>
</feature>
<protein>
    <submittedName>
        <fullName evidence="13">Uncharacterized protein</fullName>
    </submittedName>
</protein>
<feature type="disulfide bond" evidence="10">
    <location>
        <begin position="215"/>
        <end position="225"/>
    </location>
</feature>
<evidence type="ECO:0000313" key="13">
    <source>
        <dbReference type="EMBL" id="CAH1796685.1"/>
    </source>
</evidence>
<feature type="compositionally biased region" description="Low complexity" evidence="11">
    <location>
        <begin position="277"/>
        <end position="288"/>
    </location>
</feature>
<feature type="compositionally biased region" description="Polar residues" evidence="11">
    <location>
        <begin position="289"/>
        <end position="302"/>
    </location>
</feature>
<evidence type="ECO:0000256" key="12">
    <source>
        <dbReference type="SAM" id="SignalP"/>
    </source>
</evidence>
<evidence type="ECO:0000313" key="14">
    <source>
        <dbReference type="Proteomes" id="UP000749559"/>
    </source>
</evidence>
<evidence type="ECO:0000256" key="6">
    <source>
        <dbReference type="ARBA" id="ARBA00023136"/>
    </source>
</evidence>
<feature type="chain" id="PRO_5043758888" evidence="12">
    <location>
        <begin position="27"/>
        <end position="302"/>
    </location>
</feature>
<keyword evidence="4" id="KW-0677">Repeat</keyword>
<comment type="caution">
    <text evidence="10">Lacks conserved residue(s) required for the propagation of feature annotation.</text>
</comment>
<name>A0A8J1TW70_OWEFU</name>
<dbReference type="Pfam" id="PF00530">
    <property type="entry name" value="SRCR"/>
    <property type="match status" value="2"/>
</dbReference>
<comment type="subcellular location">
    <subcellularLocation>
        <location evidence="1">Membrane</location>
        <topology evidence="1">Single-pass membrane protein</topology>
    </subcellularLocation>
</comment>
<comment type="caution">
    <text evidence="13">The sequence shown here is derived from an EMBL/GenBank/DDBJ whole genome shotgun (WGS) entry which is preliminary data.</text>
</comment>
<dbReference type="SMART" id="SM00202">
    <property type="entry name" value="SR"/>
    <property type="match status" value="2"/>
</dbReference>
<evidence type="ECO:0000256" key="2">
    <source>
        <dbReference type="ARBA" id="ARBA00022692"/>
    </source>
</evidence>
<dbReference type="PROSITE" id="PS50287">
    <property type="entry name" value="SRCR_2"/>
    <property type="match status" value="2"/>
</dbReference>